<organism evidence="1 2">
    <name type="scientific">Okeanomitos corallinicola TIOX110</name>
    <dbReference type="NCBI Taxonomy" id="3133117"/>
    <lineage>
        <taxon>Bacteria</taxon>
        <taxon>Bacillati</taxon>
        <taxon>Cyanobacteriota</taxon>
        <taxon>Cyanophyceae</taxon>
        <taxon>Nostocales</taxon>
        <taxon>Aphanizomenonaceae</taxon>
        <taxon>Okeanomitos</taxon>
    </lineage>
</organism>
<proteinExistence type="predicted"/>
<dbReference type="EMBL" id="CP150886">
    <property type="protein sequence ID" value="WZB86038.1"/>
    <property type="molecule type" value="Genomic_DNA"/>
</dbReference>
<dbReference type="RefSeq" id="WP_353928954.1">
    <property type="nucleotide sequence ID" value="NZ_CP150886.1"/>
</dbReference>
<evidence type="ECO:0000313" key="1">
    <source>
        <dbReference type="EMBL" id="WZB86038.1"/>
    </source>
</evidence>
<gene>
    <name evidence="1" type="ORF">WJM97_11500</name>
</gene>
<sequence>MKDHIIEFEEGKLGLDQLINALYGLLKSLQTTEEEWIDKFQSEWWTLEQVYAVALDRKETTLNSDSQNLVYETLENMKTLLKDLKI</sequence>
<reference evidence="1 2" key="1">
    <citation type="submission" date="2024-04" db="EMBL/GenBank/DDBJ databases">
        <title>Okeanomitos corallinicola gen. &amp; sp. nov. (Nostocales, Cyanobacteria), a new toxic marine heterocyst-forming cyanobacterium from a coral reef.</title>
        <authorList>
            <person name="Li H."/>
            <person name="Li R."/>
            <person name="Kang J."/>
            <person name="Hii K.S."/>
            <person name="Mohamed H.F."/>
            <person name="Xu X."/>
            <person name="Luo Z."/>
        </authorList>
    </citation>
    <scope>NUCLEOTIDE SEQUENCE [LARGE SCALE GENOMIC DNA]</scope>
    <source>
        <strain evidence="1 2">TIOX110</strain>
    </source>
</reference>
<accession>A0ABZ2URH9</accession>
<evidence type="ECO:0000313" key="2">
    <source>
        <dbReference type="Proteomes" id="UP001483337"/>
    </source>
</evidence>
<dbReference type="Proteomes" id="UP001483337">
    <property type="component" value="Chromosome"/>
</dbReference>
<protein>
    <submittedName>
        <fullName evidence="1">Uncharacterized protein</fullName>
    </submittedName>
</protein>
<keyword evidence="2" id="KW-1185">Reference proteome</keyword>
<name>A0ABZ2URH9_9CYAN</name>